<dbReference type="InterPro" id="IPR018362">
    <property type="entry name" value="CCAAT-binding_factor_CS"/>
</dbReference>
<keyword evidence="11" id="KW-1185">Reference proteome</keyword>
<comment type="function">
    <text evidence="8">Component of the sequence-specific heterotrimeric transcription factor (NF-Y) which specifically recognizes a 5'-CCAAT-3' box motif found in the promoters of its target genes.</text>
</comment>
<proteinExistence type="inferred from homology"/>
<keyword evidence="6 8" id="KW-0539">Nucleus</keyword>
<comment type="subunit">
    <text evidence="7">Heterotrimeric transcription factor composed of three components, NF-YA, NF-YB and NF-YC. NF-YB and NF-YC must interact and dimerize for NF-YA association and DNA binding.</text>
</comment>
<protein>
    <recommendedName>
        <fullName evidence="8">Nuclear transcription factor Y subunit</fullName>
    </recommendedName>
</protein>
<accession>A0ABR0V5N2</accession>
<name>A0ABR0V5N2_REHGL</name>
<sequence>MGFTPTRAVLPLDCTEGIIPNYVNAKQYHAILRRRQTRAKLEARNKMAKSRKPYLHESRHLHALKRARGSGGRFLNTKNTQDSKPSTQTFDKNLSLRKIRTSACEPQIQHSESNSWGTSTPSSSDASCIFNNDDIYQQPQLGGISFDSLTMSASITAPNHRIALSIDRGARIST</sequence>
<feature type="region of interest" description="Disordered" evidence="9">
    <location>
        <begin position="103"/>
        <end position="123"/>
    </location>
</feature>
<evidence type="ECO:0000256" key="4">
    <source>
        <dbReference type="ARBA" id="ARBA00023159"/>
    </source>
</evidence>
<evidence type="ECO:0000313" key="10">
    <source>
        <dbReference type="EMBL" id="KAK6129514.1"/>
    </source>
</evidence>
<organism evidence="10 11">
    <name type="scientific">Rehmannia glutinosa</name>
    <name type="common">Chinese foxglove</name>
    <dbReference type="NCBI Taxonomy" id="99300"/>
    <lineage>
        <taxon>Eukaryota</taxon>
        <taxon>Viridiplantae</taxon>
        <taxon>Streptophyta</taxon>
        <taxon>Embryophyta</taxon>
        <taxon>Tracheophyta</taxon>
        <taxon>Spermatophyta</taxon>
        <taxon>Magnoliopsida</taxon>
        <taxon>eudicotyledons</taxon>
        <taxon>Gunneridae</taxon>
        <taxon>Pentapetalae</taxon>
        <taxon>asterids</taxon>
        <taxon>lamiids</taxon>
        <taxon>Lamiales</taxon>
        <taxon>Orobanchaceae</taxon>
        <taxon>Rehmannieae</taxon>
        <taxon>Rehmannia</taxon>
    </lineage>
</organism>
<dbReference type="Proteomes" id="UP001318860">
    <property type="component" value="Unassembled WGS sequence"/>
</dbReference>
<dbReference type="SMART" id="SM00521">
    <property type="entry name" value="CBF"/>
    <property type="match status" value="1"/>
</dbReference>
<feature type="compositionally biased region" description="Low complexity" evidence="9">
    <location>
        <begin position="111"/>
        <end position="123"/>
    </location>
</feature>
<dbReference type="PROSITE" id="PS00686">
    <property type="entry name" value="NFYA_HAP2_1"/>
    <property type="match status" value="1"/>
</dbReference>
<gene>
    <name evidence="10" type="ORF">DH2020_036747</name>
</gene>
<comment type="caution">
    <text evidence="10">The sequence shown here is derived from an EMBL/GenBank/DDBJ whole genome shotgun (WGS) entry which is preliminary data.</text>
</comment>
<evidence type="ECO:0000313" key="11">
    <source>
        <dbReference type="Proteomes" id="UP001318860"/>
    </source>
</evidence>
<evidence type="ECO:0000256" key="7">
    <source>
        <dbReference type="ARBA" id="ARBA00025911"/>
    </source>
</evidence>
<dbReference type="PRINTS" id="PR00616">
    <property type="entry name" value="CCAATSUBUNTB"/>
</dbReference>
<evidence type="ECO:0000256" key="2">
    <source>
        <dbReference type="ARBA" id="ARBA00023015"/>
    </source>
</evidence>
<dbReference type="InterPro" id="IPR001289">
    <property type="entry name" value="NFYA"/>
</dbReference>
<keyword evidence="4" id="KW-0010">Activator</keyword>
<evidence type="ECO:0000256" key="3">
    <source>
        <dbReference type="ARBA" id="ARBA00023125"/>
    </source>
</evidence>
<dbReference type="PANTHER" id="PTHR12632">
    <property type="entry name" value="TRANSCRIPTION FACTOR NF-Y ALPHA-RELATED"/>
    <property type="match status" value="1"/>
</dbReference>
<dbReference type="Gene3D" id="6.10.250.2430">
    <property type="match status" value="1"/>
</dbReference>
<comment type="similarity">
    <text evidence="8">Belongs to the NFYA/HAP2 subunit family.</text>
</comment>
<keyword evidence="3 8" id="KW-0238">DNA-binding</keyword>
<evidence type="ECO:0000256" key="1">
    <source>
        <dbReference type="ARBA" id="ARBA00004123"/>
    </source>
</evidence>
<evidence type="ECO:0000256" key="8">
    <source>
        <dbReference type="RuleBase" id="RU367155"/>
    </source>
</evidence>
<dbReference type="PROSITE" id="PS51152">
    <property type="entry name" value="NFYA_HAP2_2"/>
    <property type="match status" value="1"/>
</dbReference>
<keyword evidence="2 8" id="KW-0805">Transcription regulation</keyword>
<keyword evidence="5 8" id="KW-0804">Transcription</keyword>
<evidence type="ECO:0000256" key="6">
    <source>
        <dbReference type="ARBA" id="ARBA00023242"/>
    </source>
</evidence>
<dbReference type="Pfam" id="PF02045">
    <property type="entry name" value="CBFB_NFYA"/>
    <property type="match status" value="1"/>
</dbReference>
<evidence type="ECO:0000256" key="5">
    <source>
        <dbReference type="ARBA" id="ARBA00023163"/>
    </source>
</evidence>
<comment type="subcellular location">
    <subcellularLocation>
        <location evidence="1 8">Nucleus</location>
    </subcellularLocation>
</comment>
<dbReference type="EMBL" id="JABTTQ020001634">
    <property type="protein sequence ID" value="KAK6129514.1"/>
    <property type="molecule type" value="Genomic_DNA"/>
</dbReference>
<reference evidence="10 11" key="1">
    <citation type="journal article" date="2021" name="Comput. Struct. Biotechnol. J.">
        <title>De novo genome assembly of the potent medicinal plant Rehmannia glutinosa using nanopore technology.</title>
        <authorList>
            <person name="Ma L."/>
            <person name="Dong C."/>
            <person name="Song C."/>
            <person name="Wang X."/>
            <person name="Zheng X."/>
            <person name="Niu Y."/>
            <person name="Chen S."/>
            <person name="Feng W."/>
        </authorList>
    </citation>
    <scope>NUCLEOTIDE SEQUENCE [LARGE SCALE GENOMIC DNA]</scope>
    <source>
        <strain evidence="10">DH-2019</strain>
    </source>
</reference>
<evidence type="ECO:0000256" key="9">
    <source>
        <dbReference type="SAM" id="MobiDB-lite"/>
    </source>
</evidence>